<evidence type="ECO:0000313" key="7">
    <source>
        <dbReference type="Proteomes" id="UP000445582"/>
    </source>
</evidence>
<dbReference type="InterPro" id="IPR029036">
    <property type="entry name" value="P5CR_dimer"/>
</dbReference>
<dbReference type="InterPro" id="IPR000304">
    <property type="entry name" value="Pyrroline-COOH_reductase"/>
</dbReference>
<dbReference type="InterPro" id="IPR008927">
    <property type="entry name" value="6-PGluconate_DH-like_C_sf"/>
</dbReference>
<evidence type="ECO:0000256" key="3">
    <source>
        <dbReference type="ARBA" id="ARBA00023002"/>
    </source>
</evidence>
<organism evidence="6 7">
    <name type="scientific">Qipengyuania oceanensis</name>
    <dbReference type="NCBI Taxonomy" id="1463597"/>
    <lineage>
        <taxon>Bacteria</taxon>
        <taxon>Pseudomonadati</taxon>
        <taxon>Pseudomonadota</taxon>
        <taxon>Alphaproteobacteria</taxon>
        <taxon>Sphingomonadales</taxon>
        <taxon>Erythrobacteraceae</taxon>
        <taxon>Qipengyuania</taxon>
    </lineage>
</organism>
<dbReference type="InterPro" id="IPR036291">
    <property type="entry name" value="NAD(P)-bd_dom_sf"/>
</dbReference>
<evidence type="ECO:0000256" key="4">
    <source>
        <dbReference type="HAMAP-Rule" id="MF_01925"/>
    </source>
</evidence>
<dbReference type="PROSITE" id="PS00521">
    <property type="entry name" value="P5CR"/>
    <property type="match status" value="1"/>
</dbReference>
<name>A0A844YEJ6_9SPHN</name>
<comment type="function">
    <text evidence="4">Catalyzes the reduction of 1-pyrroline-5-carboxylate (PCA) to L-proline.</text>
</comment>
<dbReference type="FunFam" id="1.10.3730.10:FF:000001">
    <property type="entry name" value="Pyrroline-5-carboxylate reductase"/>
    <property type="match status" value="1"/>
</dbReference>
<keyword evidence="2 4" id="KW-0521">NADP</keyword>
<dbReference type="GO" id="GO:0005737">
    <property type="term" value="C:cytoplasm"/>
    <property type="evidence" value="ECO:0007669"/>
    <property type="project" value="UniProtKB-SubCell"/>
</dbReference>
<gene>
    <name evidence="4" type="primary">proC</name>
    <name evidence="6" type="ORF">GRI48_05005</name>
</gene>
<dbReference type="RefSeq" id="WP_160672281.1">
    <property type="nucleotide sequence ID" value="NZ_WTYN01000001.1"/>
</dbReference>
<dbReference type="AlphaFoldDB" id="A0A844YEJ6"/>
<feature type="domain" description="Pyrroline-5-carboxylate reductase dimerisation" evidence="5">
    <location>
        <begin position="157"/>
        <end position="262"/>
    </location>
</feature>
<dbReference type="OrthoDB" id="9805754at2"/>
<evidence type="ECO:0000259" key="5">
    <source>
        <dbReference type="Pfam" id="PF14748"/>
    </source>
</evidence>
<dbReference type="EMBL" id="WTYN01000001">
    <property type="protein sequence ID" value="MXO62367.1"/>
    <property type="molecule type" value="Genomic_DNA"/>
</dbReference>
<dbReference type="HAMAP" id="MF_01925">
    <property type="entry name" value="P5C_reductase"/>
    <property type="match status" value="1"/>
</dbReference>
<reference evidence="6 7" key="1">
    <citation type="submission" date="2019-12" db="EMBL/GenBank/DDBJ databases">
        <title>Genomic-based taxomic classification of the family Erythrobacteraceae.</title>
        <authorList>
            <person name="Xu L."/>
        </authorList>
    </citation>
    <scope>NUCLEOTIDE SEQUENCE [LARGE SCALE GENOMIC DNA]</scope>
    <source>
        <strain evidence="6 7">MCCC 1A09965</strain>
    </source>
</reference>
<dbReference type="GO" id="GO:0004735">
    <property type="term" value="F:pyrroline-5-carboxylate reductase activity"/>
    <property type="evidence" value="ECO:0007669"/>
    <property type="project" value="UniProtKB-UniRule"/>
</dbReference>
<dbReference type="UniPathway" id="UPA00098">
    <property type="reaction ID" value="UER00361"/>
</dbReference>
<evidence type="ECO:0000313" key="6">
    <source>
        <dbReference type="EMBL" id="MXO62367.1"/>
    </source>
</evidence>
<comment type="catalytic activity">
    <reaction evidence="4">
        <text>L-proline + NAD(+) = (S)-1-pyrroline-5-carboxylate + NADH + 2 H(+)</text>
        <dbReference type="Rhea" id="RHEA:14105"/>
        <dbReference type="ChEBI" id="CHEBI:15378"/>
        <dbReference type="ChEBI" id="CHEBI:17388"/>
        <dbReference type="ChEBI" id="CHEBI:57540"/>
        <dbReference type="ChEBI" id="CHEBI:57945"/>
        <dbReference type="ChEBI" id="CHEBI:60039"/>
        <dbReference type="EC" id="1.5.1.2"/>
    </reaction>
</comment>
<keyword evidence="4" id="KW-0963">Cytoplasm</keyword>
<dbReference type="SUPFAM" id="SSF51735">
    <property type="entry name" value="NAD(P)-binding Rossmann-fold domains"/>
    <property type="match status" value="1"/>
</dbReference>
<evidence type="ECO:0000256" key="2">
    <source>
        <dbReference type="ARBA" id="ARBA00022857"/>
    </source>
</evidence>
<dbReference type="Pfam" id="PF14748">
    <property type="entry name" value="P5CR_dimer"/>
    <property type="match status" value="1"/>
</dbReference>
<dbReference type="Proteomes" id="UP000445582">
    <property type="component" value="Unassembled WGS sequence"/>
</dbReference>
<proteinExistence type="inferred from homology"/>
<dbReference type="PANTHER" id="PTHR11645:SF0">
    <property type="entry name" value="PYRROLINE-5-CARBOXYLATE REDUCTASE 3"/>
    <property type="match status" value="1"/>
</dbReference>
<keyword evidence="7" id="KW-1185">Reference proteome</keyword>
<evidence type="ECO:0000256" key="1">
    <source>
        <dbReference type="ARBA" id="ARBA00005525"/>
    </source>
</evidence>
<keyword evidence="3 4" id="KW-0560">Oxidoreductase</keyword>
<dbReference type="PIRSF" id="PIRSF000193">
    <property type="entry name" value="Pyrrol-5-carb_rd"/>
    <property type="match status" value="1"/>
</dbReference>
<protein>
    <recommendedName>
        <fullName evidence="4">Pyrroline-5-carboxylate reductase</fullName>
        <shortName evidence="4">P5C reductase</shortName>
        <shortName evidence="4">P5CR</shortName>
        <ecNumber evidence="4">1.5.1.2</ecNumber>
    </recommendedName>
    <alternativeName>
        <fullName evidence="4">PCA reductase</fullName>
    </alternativeName>
</protein>
<keyword evidence="4" id="KW-0641">Proline biosynthesis</keyword>
<comment type="pathway">
    <text evidence="4">Amino-acid biosynthesis; L-proline biosynthesis; L-proline from L-glutamate 5-semialdehyde: step 1/1.</text>
</comment>
<comment type="similarity">
    <text evidence="1 4">Belongs to the pyrroline-5-carboxylate reductase family.</text>
</comment>
<keyword evidence="4" id="KW-0028">Amino-acid biosynthesis</keyword>
<comment type="catalytic activity">
    <reaction evidence="4">
        <text>L-proline + NADP(+) = (S)-1-pyrroline-5-carboxylate + NADPH + 2 H(+)</text>
        <dbReference type="Rhea" id="RHEA:14109"/>
        <dbReference type="ChEBI" id="CHEBI:15378"/>
        <dbReference type="ChEBI" id="CHEBI:17388"/>
        <dbReference type="ChEBI" id="CHEBI:57783"/>
        <dbReference type="ChEBI" id="CHEBI:58349"/>
        <dbReference type="ChEBI" id="CHEBI:60039"/>
        <dbReference type="EC" id="1.5.1.2"/>
    </reaction>
</comment>
<sequence>MKTIDAILFVGLGNMAGAILDGWLASGLEPGRFSAIDPGRESAPDGVTLLPEAPAQGEFDLVMFGVKPQLLDAVAPTVEHVVGPETVLMSMLAGAPVSTLREHFPRAGAFVRLMPNLAAAIGASPCGLWSDDLDDETRAGITRLVDRLGSAEWLESEELFHPFTALAGSGPGYVYRFIETLARAGADVGLDPGQAERMAVQMVEGAARLAAGAKASPGELARRVASPGGTTQAGLDVLDDGDAMRTLMRECLQAARDRSVEMAGKSSKDG</sequence>
<accession>A0A844YEJ6</accession>
<comment type="subcellular location">
    <subcellularLocation>
        <location evidence="4">Cytoplasm</location>
    </subcellularLocation>
</comment>
<comment type="caution">
    <text evidence="6">The sequence shown here is derived from an EMBL/GenBank/DDBJ whole genome shotgun (WGS) entry which is preliminary data.</text>
</comment>
<dbReference type="Gene3D" id="1.10.3730.10">
    <property type="entry name" value="ProC C-terminal domain-like"/>
    <property type="match status" value="1"/>
</dbReference>
<dbReference type="InterPro" id="IPR053790">
    <property type="entry name" value="P5CR-like_CS"/>
</dbReference>
<dbReference type="SUPFAM" id="SSF48179">
    <property type="entry name" value="6-phosphogluconate dehydrogenase C-terminal domain-like"/>
    <property type="match status" value="1"/>
</dbReference>
<dbReference type="EC" id="1.5.1.2" evidence="4"/>
<dbReference type="GO" id="GO:0055129">
    <property type="term" value="P:L-proline biosynthetic process"/>
    <property type="evidence" value="ECO:0007669"/>
    <property type="project" value="UniProtKB-UniRule"/>
</dbReference>
<dbReference type="Gene3D" id="3.40.50.720">
    <property type="entry name" value="NAD(P)-binding Rossmann-like Domain"/>
    <property type="match status" value="1"/>
</dbReference>
<dbReference type="PANTHER" id="PTHR11645">
    <property type="entry name" value="PYRROLINE-5-CARBOXYLATE REDUCTASE"/>
    <property type="match status" value="1"/>
</dbReference>